<protein>
    <recommendedName>
        <fullName evidence="4">Ragulator complex protein LAMTOR1</fullName>
    </recommendedName>
    <alternativeName>
        <fullName evidence="11">Late endosomal/lysosomal adaptor and MAPK and MTOR activator 1</fullName>
    </alternativeName>
</protein>
<evidence type="ECO:0000256" key="12">
    <source>
        <dbReference type="SAM" id="MobiDB-lite"/>
    </source>
</evidence>
<keyword evidence="10" id="KW-0449">Lipoprotein</keyword>
<feature type="region of interest" description="Disordered" evidence="12">
    <location>
        <begin position="30"/>
        <end position="89"/>
    </location>
</feature>
<keyword evidence="8" id="KW-0564">Palmitate</keyword>
<evidence type="ECO:0000256" key="5">
    <source>
        <dbReference type="ARBA" id="ARBA00022707"/>
    </source>
</evidence>
<evidence type="ECO:0000256" key="10">
    <source>
        <dbReference type="ARBA" id="ARBA00023288"/>
    </source>
</evidence>
<dbReference type="GO" id="GO:0042632">
    <property type="term" value="P:cholesterol homeostasis"/>
    <property type="evidence" value="ECO:0007669"/>
    <property type="project" value="InterPro"/>
</dbReference>
<dbReference type="GO" id="GO:0016197">
    <property type="term" value="P:endosomal transport"/>
    <property type="evidence" value="ECO:0007669"/>
    <property type="project" value="InterPro"/>
</dbReference>
<comment type="subcellular location">
    <subcellularLocation>
        <location evidence="2">Late endosome membrane</location>
        <topology evidence="2">Lipid-anchor</topology>
        <orientation evidence="2">Cytoplasmic side</orientation>
    </subcellularLocation>
    <subcellularLocation>
        <location evidence="1">Lysosome membrane</location>
        <topology evidence="1">Lipid-anchor</topology>
        <orientation evidence="1">Cytoplasmic side</orientation>
    </subcellularLocation>
</comment>
<dbReference type="GO" id="GO:0071986">
    <property type="term" value="C:Ragulator complex"/>
    <property type="evidence" value="ECO:0007669"/>
    <property type="project" value="InterPro"/>
</dbReference>
<dbReference type="EMBL" id="JAHGAV010000240">
    <property type="protein sequence ID" value="KAG6927835.1"/>
    <property type="molecule type" value="Genomic_DNA"/>
</dbReference>
<evidence type="ECO:0000256" key="2">
    <source>
        <dbReference type="ARBA" id="ARBA00004577"/>
    </source>
</evidence>
<dbReference type="GO" id="GO:0045121">
    <property type="term" value="C:membrane raft"/>
    <property type="evidence" value="ECO:0007669"/>
    <property type="project" value="InterPro"/>
</dbReference>
<evidence type="ECO:0000256" key="9">
    <source>
        <dbReference type="ARBA" id="ARBA00023228"/>
    </source>
</evidence>
<evidence type="ECO:0000256" key="4">
    <source>
        <dbReference type="ARBA" id="ARBA00016099"/>
    </source>
</evidence>
<evidence type="ECO:0000256" key="8">
    <source>
        <dbReference type="ARBA" id="ARBA00023139"/>
    </source>
</evidence>
<dbReference type="GO" id="GO:0005085">
    <property type="term" value="F:guanyl-nucleotide exchange factor activity"/>
    <property type="evidence" value="ECO:0007669"/>
    <property type="project" value="TreeGrafter"/>
</dbReference>
<evidence type="ECO:0000256" key="6">
    <source>
        <dbReference type="ARBA" id="ARBA00022753"/>
    </source>
</evidence>
<feature type="non-terminal residue" evidence="13">
    <location>
        <position position="217"/>
    </location>
</feature>
<keyword evidence="6" id="KW-0967">Endosome</keyword>
<proteinExistence type="inferred from homology"/>
<dbReference type="SMART" id="SM01262">
    <property type="entry name" value="LAMTOR"/>
    <property type="match status" value="1"/>
</dbReference>
<name>A0A8T1SGS7_CHESE</name>
<keyword evidence="9" id="KW-0458">Lysosome</keyword>
<keyword evidence="5" id="KW-0519">Myristate</keyword>
<comment type="caution">
    <text evidence="13">The sequence shown here is derived from an EMBL/GenBank/DDBJ whole genome shotgun (WGS) entry which is preliminary data.</text>
</comment>
<gene>
    <name evidence="13" type="primary">LAMTOR1</name>
    <name evidence="13" type="ORF">G0U57_009238</name>
</gene>
<feature type="compositionally biased region" description="Pro residues" evidence="12">
    <location>
        <begin position="37"/>
        <end position="55"/>
    </location>
</feature>
<dbReference type="GO" id="GO:0001919">
    <property type="term" value="P:regulation of receptor recycling"/>
    <property type="evidence" value="ECO:0007669"/>
    <property type="project" value="InterPro"/>
</dbReference>
<dbReference type="GO" id="GO:0071230">
    <property type="term" value="P:cellular response to amino acid stimulus"/>
    <property type="evidence" value="ECO:0007669"/>
    <property type="project" value="InterPro"/>
</dbReference>
<dbReference type="PANTHER" id="PTHR13401">
    <property type="entry name" value="RAGULATOR COMPLEX PROTEIN LAMTOR1"/>
    <property type="match status" value="1"/>
</dbReference>
<reference evidence="13 14" key="1">
    <citation type="journal article" date="2020" name="G3 (Bethesda)">
        <title>Draft Genome of the Common Snapping Turtle, Chelydra serpentina, a Model for Phenotypic Plasticity in Reptiles.</title>
        <authorList>
            <person name="Das D."/>
            <person name="Singh S.K."/>
            <person name="Bierstedt J."/>
            <person name="Erickson A."/>
            <person name="Galli G.L.J."/>
            <person name="Crossley D.A. 2nd"/>
            <person name="Rhen T."/>
        </authorList>
    </citation>
    <scope>NUCLEOTIDE SEQUENCE [LARGE SCALE GENOMIC DNA]</scope>
    <source>
        <strain evidence="13">KW</strain>
    </source>
</reference>
<evidence type="ECO:0000313" key="13">
    <source>
        <dbReference type="EMBL" id="KAG6927835.1"/>
    </source>
</evidence>
<dbReference type="GO" id="GO:0032008">
    <property type="term" value="P:positive regulation of TOR signaling"/>
    <property type="evidence" value="ECO:0007669"/>
    <property type="project" value="InterPro"/>
</dbReference>
<evidence type="ECO:0000256" key="1">
    <source>
        <dbReference type="ARBA" id="ARBA00004122"/>
    </source>
</evidence>
<evidence type="ECO:0000256" key="3">
    <source>
        <dbReference type="ARBA" id="ARBA00010861"/>
    </source>
</evidence>
<dbReference type="OrthoDB" id="5562028at2759"/>
<evidence type="ECO:0000256" key="7">
    <source>
        <dbReference type="ARBA" id="ARBA00023136"/>
    </source>
</evidence>
<dbReference type="GO" id="GO:0043410">
    <property type="term" value="P:positive regulation of MAPK cascade"/>
    <property type="evidence" value="ECO:0007669"/>
    <property type="project" value="InterPro"/>
</dbReference>
<evidence type="ECO:0000313" key="14">
    <source>
        <dbReference type="Proteomes" id="UP000765507"/>
    </source>
</evidence>
<dbReference type="InterPro" id="IPR028209">
    <property type="entry name" value="LAMTOR1/MEH1"/>
</dbReference>
<dbReference type="AlphaFoldDB" id="A0A8T1SGS7"/>
<dbReference type="GO" id="GO:0060090">
    <property type="term" value="F:molecular adaptor activity"/>
    <property type="evidence" value="ECO:0007669"/>
    <property type="project" value="TreeGrafter"/>
</dbReference>
<evidence type="ECO:0000256" key="11">
    <source>
        <dbReference type="ARBA" id="ARBA00032695"/>
    </source>
</evidence>
<dbReference type="GO" id="GO:0031902">
    <property type="term" value="C:late endosome membrane"/>
    <property type="evidence" value="ECO:0007669"/>
    <property type="project" value="UniProtKB-SubCell"/>
</dbReference>
<organism evidence="13 14">
    <name type="scientific">Chelydra serpentina</name>
    <name type="common">Snapping turtle</name>
    <name type="synonym">Testudo serpentina</name>
    <dbReference type="NCBI Taxonomy" id="8475"/>
    <lineage>
        <taxon>Eukaryota</taxon>
        <taxon>Metazoa</taxon>
        <taxon>Chordata</taxon>
        <taxon>Craniata</taxon>
        <taxon>Vertebrata</taxon>
        <taxon>Euteleostomi</taxon>
        <taxon>Archelosauria</taxon>
        <taxon>Testudinata</taxon>
        <taxon>Testudines</taxon>
        <taxon>Cryptodira</taxon>
        <taxon>Durocryptodira</taxon>
        <taxon>Americhelydia</taxon>
        <taxon>Chelydroidea</taxon>
        <taxon>Chelydridae</taxon>
        <taxon>Chelydra</taxon>
    </lineage>
</organism>
<accession>A0A8T1SGS7</accession>
<dbReference type="GO" id="GO:0007040">
    <property type="term" value="P:lysosome organization"/>
    <property type="evidence" value="ECO:0007669"/>
    <property type="project" value="InterPro"/>
</dbReference>
<comment type="similarity">
    <text evidence="3">Belongs to the LAMTOR1 family.</text>
</comment>
<keyword evidence="7" id="KW-0472">Membrane</keyword>
<sequence>GGREGRVSGYPSPQGCLLAGGAGAAAHVIGAAGPEPDTVPRPSPPPPRRPAPPRPAMGCCYSSENEATDQEEETKRLLEPAASPPNKVLNGAEQNYLSLPSARTDEQAMLSSILAKTATNIIDVSAADSQGMEQHEYMDRARQYSTRLAMLSNNLTHWKKLPPLPSLTSQPHQVLASETVPYPDLQQVSRIAAYAFSALSQIRVDAKEELVVQFGIP</sequence>
<dbReference type="GO" id="GO:0005765">
    <property type="term" value="C:lysosomal membrane"/>
    <property type="evidence" value="ECO:0007669"/>
    <property type="project" value="UniProtKB-SubCell"/>
</dbReference>
<dbReference type="Pfam" id="PF15454">
    <property type="entry name" value="LAMTOR"/>
    <property type="match status" value="1"/>
</dbReference>
<dbReference type="Proteomes" id="UP000765507">
    <property type="component" value="Unassembled WGS sequence"/>
</dbReference>
<dbReference type="PANTHER" id="PTHR13401:SF2">
    <property type="entry name" value="RAGULATOR COMPLEX PROTEIN LAMTOR1"/>
    <property type="match status" value="1"/>
</dbReference>
<keyword evidence="14" id="KW-1185">Reference proteome</keyword>